<dbReference type="OMA" id="EDYWSAY"/>
<dbReference type="GO" id="GO:0005739">
    <property type="term" value="C:mitochondrion"/>
    <property type="evidence" value="ECO:0000318"/>
    <property type="project" value="GO_Central"/>
</dbReference>
<dbReference type="Gramene" id="ERN15073">
    <property type="protein sequence ID" value="ERN15073"/>
    <property type="gene ID" value="AMTR_s00056p00040720"/>
</dbReference>
<gene>
    <name evidence="2" type="ORF">AMTR_s00056p00040720</name>
</gene>
<dbReference type="PANTHER" id="PTHR14009">
    <property type="entry name" value="LEUCINE ZIPPER-EF-HAND CONTAINING TRANSMEMBRANE PROTEIN"/>
    <property type="match status" value="1"/>
</dbReference>
<dbReference type="EMBL" id="KI392510">
    <property type="protein sequence ID" value="ERN15073.1"/>
    <property type="molecule type" value="Genomic_DNA"/>
</dbReference>
<evidence type="ECO:0000256" key="1">
    <source>
        <dbReference type="SAM" id="Phobius"/>
    </source>
</evidence>
<keyword evidence="3" id="KW-1185">Reference proteome</keyword>
<dbReference type="AlphaFoldDB" id="U5D411"/>
<dbReference type="eggNOG" id="KOG1043">
    <property type="taxonomic scope" value="Eukaryota"/>
</dbReference>
<organism evidence="2 3">
    <name type="scientific">Amborella trichopoda</name>
    <dbReference type="NCBI Taxonomy" id="13333"/>
    <lineage>
        <taxon>Eukaryota</taxon>
        <taxon>Viridiplantae</taxon>
        <taxon>Streptophyta</taxon>
        <taxon>Embryophyta</taxon>
        <taxon>Tracheophyta</taxon>
        <taxon>Spermatophyta</taxon>
        <taxon>Magnoliopsida</taxon>
        <taxon>Amborellales</taxon>
        <taxon>Amborellaceae</taxon>
        <taxon>Amborella</taxon>
    </lineage>
</organism>
<evidence type="ECO:0000313" key="3">
    <source>
        <dbReference type="Proteomes" id="UP000017836"/>
    </source>
</evidence>
<dbReference type="HOGENOM" id="CLU_017879_0_0_1"/>
<keyword evidence="1" id="KW-0812">Transmembrane</keyword>
<dbReference type="GO" id="GO:0005743">
    <property type="term" value="C:mitochondrial inner membrane"/>
    <property type="evidence" value="ECO:0007669"/>
    <property type="project" value="InterPro"/>
</dbReference>
<keyword evidence="1" id="KW-0472">Membrane</keyword>
<feature type="transmembrane region" description="Helical" evidence="1">
    <location>
        <begin position="673"/>
        <end position="702"/>
    </location>
</feature>
<dbReference type="Proteomes" id="UP000017836">
    <property type="component" value="Unassembled WGS sequence"/>
</dbReference>
<keyword evidence="1" id="KW-1133">Transmembrane helix</keyword>
<reference evidence="3" key="1">
    <citation type="journal article" date="2013" name="Science">
        <title>The Amborella genome and the evolution of flowering plants.</title>
        <authorList>
            <consortium name="Amborella Genome Project"/>
        </authorList>
    </citation>
    <scope>NUCLEOTIDE SEQUENCE [LARGE SCALE GENOMIC DNA]</scope>
</reference>
<proteinExistence type="predicted"/>
<dbReference type="STRING" id="13333.U5D411"/>
<sequence>MAAASVLHFSISTRPKYLIKWCDVDNIRNNLSNPPGLIFGMQMWKMTCKGSISYGPSKKTMMHFISSWRPLSTLSLAPHCIYDRNVCSSTIAHGLTMVKDDSHKLDFNCIDMLIQIVHGFAESFFLAIGKHETLNNGPQLSKAWVGVDVNAWQKCVSYQVAVYSLLQAVIKLVIVDDGNGVPDPVHEILTPKVRLLEKHIENELKLRDPYSVNWLYYEQLPSLVQPLTLLLKSWLMELTSSPLLNNDEMSLSTSNKKPNVVAVSILALSSIVAIGKLGSGRICCPILTSSLQIVIGRLMDLLHSFVLLENVHQLAFEAGVEQEFLEHFGSKILYYEPNKEVTFPNKEVIFWMELVRTKLSTAFLRESVIASLESSSKTKVLDGDLAALGLFALLGRKTRYFLSSRGIKDLDEPVKDFLSCMECGILFVYPEMSSLPLYQLFMEVVTEEVGWLDFYGAVPGVVHQERKKSIQAKKEIILSTVFNVCSGWFSSYAYYRKTMQQSLDTKVANFFMQSQDLLSTCLDDYWAAYDRTCYQPESSAVFPELLSTSRDEILDYEPMSGEEKVSQRMEVPLMKGLTAYSYPQCKSQFSKSTISDGTEPVTLERLARVQKTIPVRESMMRKTGKKMISASIDIWMGTRLLFADVSAAFALLIQKICGRDLTNRDRKKLTRTLIDIATAIPVTILMLLPVSAVGHAAILAAIKKYIPSLIPSPYSSERLDLVKQLKRIQKMGDKPKVNPDAPL</sequence>
<dbReference type="PANTHER" id="PTHR14009:SF34">
    <property type="entry name" value="LETM1 RBD DOMAIN-CONTAINING PROTEIN"/>
    <property type="match status" value="1"/>
</dbReference>
<accession>U5D411</accession>
<evidence type="ECO:0000313" key="2">
    <source>
        <dbReference type="EMBL" id="ERN15073.1"/>
    </source>
</evidence>
<dbReference type="InterPro" id="IPR044202">
    <property type="entry name" value="LETM1/MDM38-like"/>
</dbReference>
<name>U5D411_AMBTC</name>
<protein>
    <submittedName>
        <fullName evidence="2">Uncharacterized protein</fullName>
    </submittedName>
</protein>